<organism evidence="1 2">
    <name type="scientific">Bizionia sediminis</name>
    <dbReference type="NCBI Taxonomy" id="1737064"/>
    <lineage>
        <taxon>Bacteria</taxon>
        <taxon>Pseudomonadati</taxon>
        <taxon>Bacteroidota</taxon>
        <taxon>Flavobacteriia</taxon>
        <taxon>Flavobacteriales</taxon>
        <taxon>Flavobacteriaceae</taxon>
        <taxon>Bizionia</taxon>
    </lineage>
</organism>
<evidence type="ECO:0000313" key="2">
    <source>
        <dbReference type="Proteomes" id="UP001597472"/>
    </source>
</evidence>
<dbReference type="EMBL" id="JBHULS010000001">
    <property type="protein sequence ID" value="MFD2550729.1"/>
    <property type="molecule type" value="Genomic_DNA"/>
</dbReference>
<dbReference type="PROSITE" id="PS51257">
    <property type="entry name" value="PROKAR_LIPOPROTEIN"/>
    <property type="match status" value="1"/>
</dbReference>
<keyword evidence="2" id="KW-1185">Reference proteome</keyword>
<dbReference type="RefSeq" id="WP_376891596.1">
    <property type="nucleotide sequence ID" value="NZ_JBHULS010000001.1"/>
</dbReference>
<dbReference type="Proteomes" id="UP001597472">
    <property type="component" value="Unassembled WGS sequence"/>
</dbReference>
<sequence>MIRRFYYLFFVSSLFLACHKTPETDTYNSTNWSDRYLKPHSKNTWAYGKTYLSIYSQIYSMSQHKTHNLTAMASMRNISDTDTLYILSAKYYDSHGQLIRTFFNEPIYLAPLETTEAIIEEFDDSGGTGSNFIFEWQKPANAPDPLFEGIMNSTLGQQGLSFTTTGVRMK</sequence>
<accession>A0ABW5KQ43</accession>
<gene>
    <name evidence="1" type="ORF">ACFSQP_02760</name>
</gene>
<comment type="caution">
    <text evidence="1">The sequence shown here is derived from an EMBL/GenBank/DDBJ whole genome shotgun (WGS) entry which is preliminary data.</text>
</comment>
<name>A0ABW5KQ43_9FLAO</name>
<proteinExistence type="predicted"/>
<dbReference type="Pfam" id="PF11322">
    <property type="entry name" value="DUF3124"/>
    <property type="match status" value="1"/>
</dbReference>
<protein>
    <submittedName>
        <fullName evidence="1">DUF3124 domain-containing protein</fullName>
    </submittedName>
</protein>
<dbReference type="InterPro" id="IPR021471">
    <property type="entry name" value="DUF3124"/>
</dbReference>
<reference evidence="2" key="1">
    <citation type="journal article" date="2019" name="Int. J. Syst. Evol. Microbiol.">
        <title>The Global Catalogue of Microorganisms (GCM) 10K type strain sequencing project: providing services to taxonomists for standard genome sequencing and annotation.</title>
        <authorList>
            <consortium name="The Broad Institute Genomics Platform"/>
            <consortium name="The Broad Institute Genome Sequencing Center for Infectious Disease"/>
            <person name="Wu L."/>
            <person name="Ma J."/>
        </authorList>
    </citation>
    <scope>NUCLEOTIDE SEQUENCE [LARGE SCALE GENOMIC DNA]</scope>
    <source>
        <strain evidence="2">KCTC 42587</strain>
    </source>
</reference>
<evidence type="ECO:0000313" key="1">
    <source>
        <dbReference type="EMBL" id="MFD2550729.1"/>
    </source>
</evidence>